<feature type="compositionally biased region" description="Polar residues" evidence="2">
    <location>
        <begin position="139"/>
        <end position="162"/>
    </location>
</feature>
<feature type="compositionally biased region" description="Polar residues" evidence="2">
    <location>
        <begin position="121"/>
        <end position="131"/>
    </location>
</feature>
<keyword evidence="5" id="KW-1185">Reference proteome</keyword>
<dbReference type="PROSITE" id="PS50031">
    <property type="entry name" value="EH"/>
    <property type="match status" value="2"/>
</dbReference>
<evidence type="ECO:0000256" key="1">
    <source>
        <dbReference type="SAM" id="Coils"/>
    </source>
</evidence>
<feature type="region of interest" description="Disordered" evidence="2">
    <location>
        <begin position="515"/>
        <end position="578"/>
    </location>
</feature>
<reference evidence="5" key="1">
    <citation type="journal article" date="1997" name="Nucleic Acids Res.">
        <title>tRNAscan-SE: a program for improved detection of transfer RNA genes in genomic sequence.</title>
        <authorList>
            <person name="Lowe T.M."/>
            <person name="Eddy S.R."/>
        </authorList>
    </citation>
    <scope>NUCLEOTIDE SEQUENCE [LARGE SCALE GENOMIC DNA]</scope>
    <source>
        <strain evidence="5">r\DH55</strain>
    </source>
</reference>
<organism evidence="5 7">
    <name type="scientific">Camelina sativa</name>
    <name type="common">False flax</name>
    <name type="synonym">Myagrum sativum</name>
    <dbReference type="NCBI Taxonomy" id="90675"/>
    <lineage>
        <taxon>Eukaryota</taxon>
        <taxon>Viridiplantae</taxon>
        <taxon>Streptophyta</taxon>
        <taxon>Embryophyta</taxon>
        <taxon>Tracheophyta</taxon>
        <taxon>Spermatophyta</taxon>
        <taxon>Magnoliopsida</taxon>
        <taxon>eudicotyledons</taxon>
        <taxon>Gunneridae</taxon>
        <taxon>Pentapetalae</taxon>
        <taxon>rosids</taxon>
        <taxon>malvids</taxon>
        <taxon>Brassicales</taxon>
        <taxon>Brassicaceae</taxon>
        <taxon>Camelineae</taxon>
        <taxon>Camelina</taxon>
    </lineage>
</organism>
<feature type="region of interest" description="Disordered" evidence="2">
    <location>
        <begin position="353"/>
        <end position="425"/>
    </location>
</feature>
<dbReference type="CDD" id="cd00052">
    <property type="entry name" value="EH"/>
    <property type="match status" value="2"/>
</dbReference>
<feature type="compositionally biased region" description="Polar residues" evidence="2">
    <location>
        <begin position="242"/>
        <end position="255"/>
    </location>
</feature>
<feature type="compositionally biased region" description="Polar residues" evidence="2">
    <location>
        <begin position="989"/>
        <end position="1002"/>
    </location>
</feature>
<feature type="domain" description="EH" evidence="3">
    <location>
        <begin position="9"/>
        <end position="99"/>
    </location>
</feature>
<gene>
    <name evidence="6 7" type="primary">LOC104740857</name>
</gene>
<feature type="compositionally biased region" description="Basic and acidic residues" evidence="2">
    <location>
        <begin position="836"/>
        <end position="861"/>
    </location>
</feature>
<dbReference type="SMART" id="SM00054">
    <property type="entry name" value="EFh"/>
    <property type="match status" value="4"/>
</dbReference>
<dbReference type="GeneID" id="104740857"/>
<dbReference type="Pfam" id="PF12763">
    <property type="entry name" value="EH"/>
    <property type="match status" value="2"/>
</dbReference>
<evidence type="ECO:0000313" key="5">
    <source>
        <dbReference type="Proteomes" id="UP000694864"/>
    </source>
</evidence>
<feature type="compositionally biased region" description="Low complexity" evidence="2">
    <location>
        <begin position="1208"/>
        <end position="1220"/>
    </location>
</feature>
<proteinExistence type="predicted"/>
<accession>A0ABM1QY79</accession>
<dbReference type="SMART" id="SM00027">
    <property type="entry name" value="EH"/>
    <property type="match status" value="2"/>
</dbReference>
<protein>
    <submittedName>
        <fullName evidence="7">Uncharacterized calcium-binding protein C800.10c-like isoform X1</fullName>
    </submittedName>
    <submittedName>
        <fullName evidence="6">Uncharacterized calcium-binding protein C800.10c-like isoform X2</fullName>
    </submittedName>
</protein>
<keyword evidence="1" id="KW-0175">Coiled coil</keyword>
<dbReference type="InterPro" id="IPR011992">
    <property type="entry name" value="EF-hand-dom_pair"/>
</dbReference>
<feature type="domain" description="EH" evidence="3">
    <location>
        <begin position="427"/>
        <end position="516"/>
    </location>
</feature>
<feature type="compositionally biased region" description="Low complexity" evidence="2">
    <location>
        <begin position="395"/>
        <end position="417"/>
    </location>
</feature>
<feature type="domain" description="EF-hand" evidence="4">
    <location>
        <begin position="460"/>
        <end position="495"/>
    </location>
</feature>
<reference evidence="5" key="2">
    <citation type="journal article" date="2014" name="Nat. Commun.">
        <title>The emerging biofuel crop Camelina sativa retains a highly undifferentiated hexaploid genome structure.</title>
        <authorList>
            <person name="Kagale S."/>
            <person name="Koh C."/>
            <person name="Nixon J."/>
            <person name="Bollina V."/>
            <person name="Clarke W.E."/>
            <person name="Tuteja R."/>
            <person name="Spillane C."/>
            <person name="Robinson S.J."/>
            <person name="Links M.G."/>
            <person name="Clarke C."/>
            <person name="Higgins E.E."/>
            <person name="Huebert T."/>
            <person name="Sharpe A.G."/>
            <person name="Parkin I.A."/>
        </authorList>
    </citation>
    <scope>NUCLEOTIDE SEQUENCE [LARGE SCALE GENOMIC DNA]</scope>
    <source>
        <strain evidence="5">r\DH55</strain>
    </source>
</reference>
<feature type="region of interest" description="Disordered" evidence="2">
    <location>
        <begin position="1156"/>
        <end position="1226"/>
    </location>
</feature>
<feature type="compositionally biased region" description="Low complexity" evidence="2">
    <location>
        <begin position="364"/>
        <end position="385"/>
    </location>
</feature>
<evidence type="ECO:0000259" key="3">
    <source>
        <dbReference type="PROSITE" id="PS50031"/>
    </source>
</evidence>
<feature type="domain" description="EF-hand" evidence="4">
    <location>
        <begin position="8"/>
        <end position="43"/>
    </location>
</feature>
<dbReference type="RefSeq" id="XP_019091717.1">
    <property type="nucleotide sequence ID" value="XM_019236172.1"/>
</dbReference>
<evidence type="ECO:0000259" key="4">
    <source>
        <dbReference type="PROSITE" id="PS50222"/>
    </source>
</evidence>
<dbReference type="InterPro" id="IPR000261">
    <property type="entry name" value="EH_dom"/>
</dbReference>
<feature type="region of interest" description="Disordered" evidence="2">
    <location>
        <begin position="108"/>
        <end position="270"/>
    </location>
</feature>
<feature type="coiled-coil region" evidence="1">
    <location>
        <begin position="597"/>
        <end position="677"/>
    </location>
</feature>
<dbReference type="InterPro" id="IPR002048">
    <property type="entry name" value="EF_hand_dom"/>
</dbReference>
<dbReference type="PANTHER" id="PTHR11216:SF161">
    <property type="entry name" value="CALCIUM-BINDING EF HAND FAMILY PROTEIN"/>
    <property type="match status" value="1"/>
</dbReference>
<reference evidence="6 7" key="3">
    <citation type="submission" date="2025-05" db="UniProtKB">
        <authorList>
            <consortium name="RefSeq"/>
        </authorList>
    </citation>
    <scope>IDENTIFICATION</scope>
    <source>
        <tissue evidence="6 7">Leaf</tissue>
    </source>
</reference>
<evidence type="ECO:0000256" key="2">
    <source>
        <dbReference type="SAM" id="MobiDB-lite"/>
    </source>
</evidence>
<feature type="compositionally biased region" description="Basic and acidic residues" evidence="2">
    <location>
        <begin position="875"/>
        <end position="891"/>
    </location>
</feature>
<feature type="compositionally biased region" description="Low complexity" evidence="2">
    <location>
        <begin position="532"/>
        <end position="544"/>
    </location>
</feature>
<name>A0ABM1QY79_CAMSA</name>
<evidence type="ECO:0000313" key="7">
    <source>
        <dbReference type="RefSeq" id="XP_019091717.1"/>
    </source>
</evidence>
<sequence>MAAPRLTGGQDLFDTYFRRADLDGDGHISGAEAVAFFQGSNLPKHVLAQVWSYADAKKAGYLGRAEFYNALKLVTVAQSRRELTPEIVKAAIYSPASANIPAPKINLAATPSPQPRGVLPATQSQGVTSMPSAAAGTRGPQTGGTVATSNQQVVPGQQNQFTGLPPSQPQPQQNFQSQGMPAGGTNAPRPANQPMPSDWLSGRSVGPSGNTNSQIPSGQRTYGLTAPNSTANHIPTPVMTPAVTSSTTARPQESSAPFGARVSDGPSNQLVAKDPKELAASGNGFASDSLFGDVFSVAPTQPKQHTTGTASTMGISSVSAGTVKAPEITQSVVRQSSIPQQGSLGQHAVGVQNQLTGNSGQPYAPSGVASGPPGSSVGVGISASSQLAQRPPHPHSQQQPRPQVHSQQQPRPQVHSQPPWPKMTPADVQKYTKVFVQVDTDRDGKITGNQARNLFLSWRLPREALKQVWDLSDQDNDSMLSLREFCIAVYLMERYREGRPLPPMFPSSIIHSESMFTAPGQSGAPHGNASWGHPHGFQQQQPPGALRPPAGPKGKPPRPGPLSSSDGMVPPTQPKRKMPELEKQLVDQLSKEEQESLNSKFKEATAVDKKVDELEKEIADSKQKIDFFRAKMQELVLYKSRCDNRYNEITERVSGDKRELESLAKKYEEKYKKSGNVGSKLTIEEATFRDIQEKKMELYQAIVKFEEGKLDDSVVKERTEHIQSGLEELIKNLNERCKQYGVRGKPTSLVELPFGWQPGIQEGTADWDEDWDKLEEEGFTFVKELTLDIQNVIAPPREKSSAWKNEVTVSSKEGEDVLSSDADSKTGKKQSSGEEASEKEPTSEQSEGKASDVNTRDKNGSVDDSNVRNGIDADSSPRTKDTRSENGHDDGESTASAGKTANYDSHDETDSVSSFNPDNGKDKDHGKYDSGFGFGFGFDDFSIKPIKTGSTISNDFLPPKLSIFADSVPSTPANANDVSPAKPSVFDSVPSTPATNNASYAGQKSYFDDSVPSTPAYPGNLFAEKKSFFDDSVPSTPAYPGNLFAEKKSFFDDSVPSTPAYSTSDFGGKPFASETPRSDNLFPGRSPFMFDSVPSTPAHDDFSSNSFSRFDSFNSNNNDAFALSRTDSMRSTSEPDPFASRFDSFNYQRYDSFNAQSFDSSGNNNASETPKASLTRFDSMGSTRDSDYSHGFGFDDHDPFGSTGPFKTTTTSAETSRSSSDNWNAF</sequence>
<evidence type="ECO:0000313" key="6">
    <source>
        <dbReference type="RefSeq" id="XP_010459877.1"/>
    </source>
</evidence>
<dbReference type="SUPFAM" id="SSF47473">
    <property type="entry name" value="EF-hand"/>
    <property type="match status" value="2"/>
</dbReference>
<feature type="region of interest" description="Disordered" evidence="2">
    <location>
        <begin position="798"/>
        <end position="927"/>
    </location>
</feature>
<feature type="compositionally biased region" description="Polar residues" evidence="2">
    <location>
        <begin position="1156"/>
        <end position="1172"/>
    </location>
</feature>
<feature type="compositionally biased region" description="Basic and acidic residues" evidence="2">
    <location>
        <begin position="1184"/>
        <end position="1199"/>
    </location>
</feature>
<feature type="compositionally biased region" description="Polar residues" evidence="2">
    <location>
        <begin position="207"/>
        <end position="233"/>
    </location>
</feature>
<feature type="compositionally biased region" description="Polar residues" evidence="2">
    <location>
        <begin position="893"/>
        <end position="903"/>
    </location>
</feature>
<dbReference type="Proteomes" id="UP000694864">
    <property type="component" value="Chromosome 14"/>
</dbReference>
<dbReference type="RefSeq" id="XP_010459877.1">
    <property type="nucleotide sequence ID" value="XM_010461575.2"/>
</dbReference>
<feature type="region of interest" description="Disordered" evidence="2">
    <location>
        <begin position="970"/>
        <end position="1003"/>
    </location>
</feature>
<dbReference type="PROSITE" id="PS50222">
    <property type="entry name" value="EF_HAND_2"/>
    <property type="match status" value="2"/>
</dbReference>
<dbReference type="Gene3D" id="1.10.238.10">
    <property type="entry name" value="EF-hand"/>
    <property type="match status" value="2"/>
</dbReference>
<dbReference type="PANTHER" id="PTHR11216">
    <property type="entry name" value="EH DOMAIN"/>
    <property type="match status" value="1"/>
</dbReference>